<accession>A0A840TSG9</accession>
<reference evidence="1 2" key="1">
    <citation type="submission" date="2020-08" db="EMBL/GenBank/DDBJ databases">
        <title>Genomic Encyclopedia of Type Strains, Phase IV (KMG-IV): sequencing the most valuable type-strain genomes for metagenomic binning, comparative biology and taxonomic classification.</title>
        <authorList>
            <person name="Goeker M."/>
        </authorList>
    </citation>
    <scope>NUCLEOTIDE SEQUENCE [LARGE SCALE GENOMIC DNA]</scope>
    <source>
        <strain evidence="1 2">DSM 105074</strain>
    </source>
</reference>
<dbReference type="Proteomes" id="UP000557307">
    <property type="component" value="Unassembled WGS sequence"/>
</dbReference>
<sequence length="49" mass="5355">MVVLLTFGPTGKRWVMVVGHRAMQDGCMVKDPGKGPSNLPYSLLKIIGR</sequence>
<evidence type="ECO:0000313" key="2">
    <source>
        <dbReference type="Proteomes" id="UP000557307"/>
    </source>
</evidence>
<dbReference type="EMBL" id="JACHGF010000002">
    <property type="protein sequence ID" value="MBB5282918.1"/>
    <property type="molecule type" value="Genomic_DNA"/>
</dbReference>
<protein>
    <submittedName>
        <fullName evidence="1">Uncharacterized protein</fullName>
    </submittedName>
</protein>
<comment type="caution">
    <text evidence="1">The sequence shown here is derived from an EMBL/GenBank/DDBJ whole genome shotgun (WGS) entry which is preliminary data.</text>
</comment>
<keyword evidence="2" id="KW-1185">Reference proteome</keyword>
<dbReference type="AlphaFoldDB" id="A0A840TSG9"/>
<name>A0A840TSG9_9BACT</name>
<gene>
    <name evidence="1" type="ORF">HNQ92_001044</name>
</gene>
<evidence type="ECO:0000313" key="1">
    <source>
        <dbReference type="EMBL" id="MBB5282918.1"/>
    </source>
</evidence>
<proteinExistence type="predicted"/>
<dbReference type="RefSeq" id="WP_184171878.1">
    <property type="nucleotide sequence ID" value="NZ_JACHGF010000002.1"/>
</dbReference>
<organism evidence="1 2">
    <name type="scientific">Rhabdobacter roseus</name>
    <dbReference type="NCBI Taxonomy" id="1655419"/>
    <lineage>
        <taxon>Bacteria</taxon>
        <taxon>Pseudomonadati</taxon>
        <taxon>Bacteroidota</taxon>
        <taxon>Cytophagia</taxon>
        <taxon>Cytophagales</taxon>
        <taxon>Cytophagaceae</taxon>
        <taxon>Rhabdobacter</taxon>
    </lineage>
</organism>